<proteinExistence type="predicted"/>
<evidence type="ECO:0000313" key="2">
    <source>
        <dbReference type="Proteomes" id="UP000694552"/>
    </source>
</evidence>
<reference evidence="1" key="2">
    <citation type="submission" date="2025-09" db="UniProtKB">
        <authorList>
            <consortium name="Ensembl"/>
        </authorList>
    </citation>
    <scope>IDENTIFICATION</scope>
</reference>
<protein>
    <submittedName>
        <fullName evidence="1">Uncharacterized protein</fullName>
    </submittedName>
</protein>
<accession>A0A8C8AQ54</accession>
<keyword evidence="2" id="KW-1185">Reference proteome</keyword>
<evidence type="ECO:0000313" key="1">
    <source>
        <dbReference type="Ensembl" id="ENSOSUP00000008342.1"/>
    </source>
</evidence>
<dbReference type="AlphaFoldDB" id="A0A8C8AQ54"/>
<sequence length="95" mass="11016">NVSLPSIMHWYHIYTYTTERQVSCHLWDKQPPQHCNSFSAVEACSFLTFPPEQLGSCKLVTCLHNIPLSKLSRTLITPHRFLTSLIRMQETGKRN</sequence>
<organism evidence="1 2">
    <name type="scientific">Otus sunia</name>
    <name type="common">Oriental scops-owl</name>
    <dbReference type="NCBI Taxonomy" id="257818"/>
    <lineage>
        <taxon>Eukaryota</taxon>
        <taxon>Metazoa</taxon>
        <taxon>Chordata</taxon>
        <taxon>Craniata</taxon>
        <taxon>Vertebrata</taxon>
        <taxon>Euteleostomi</taxon>
        <taxon>Archelosauria</taxon>
        <taxon>Archosauria</taxon>
        <taxon>Dinosauria</taxon>
        <taxon>Saurischia</taxon>
        <taxon>Theropoda</taxon>
        <taxon>Coelurosauria</taxon>
        <taxon>Aves</taxon>
        <taxon>Neognathae</taxon>
        <taxon>Neoaves</taxon>
        <taxon>Telluraves</taxon>
        <taxon>Strigiformes</taxon>
        <taxon>Strigidae</taxon>
        <taxon>Otus</taxon>
    </lineage>
</organism>
<name>A0A8C8AQ54_9STRI</name>
<reference evidence="1" key="1">
    <citation type="submission" date="2025-08" db="UniProtKB">
        <authorList>
            <consortium name="Ensembl"/>
        </authorList>
    </citation>
    <scope>IDENTIFICATION</scope>
</reference>
<dbReference type="Ensembl" id="ENSOSUT00000008649.1">
    <property type="protein sequence ID" value="ENSOSUP00000008342.1"/>
    <property type="gene ID" value="ENSOSUG00000006156.1"/>
</dbReference>
<dbReference type="Proteomes" id="UP000694552">
    <property type="component" value="Unplaced"/>
</dbReference>